<dbReference type="EMBL" id="RCMV01000150">
    <property type="protein sequence ID" value="KAG3223280.1"/>
    <property type="molecule type" value="Genomic_DNA"/>
</dbReference>
<name>A0A329SJN1_9STRA</name>
<reference evidence="2" key="2">
    <citation type="submission" date="2018-10" db="EMBL/GenBank/DDBJ databases">
        <title>Effector identification in a new, highly contiguous assembly of the strawberry crown rot pathogen Phytophthora cactorum.</title>
        <authorList>
            <person name="Armitage A.D."/>
            <person name="Nellist C.F."/>
            <person name="Bates H."/>
            <person name="Vickerstaff R.J."/>
            <person name="Harrison R.J."/>
        </authorList>
    </citation>
    <scope>NUCLEOTIDE SEQUENCE</scope>
    <source>
        <strain evidence="2">15-7</strain>
        <strain evidence="3">4032</strain>
        <strain evidence="4">4040</strain>
        <strain evidence="5">P415</strain>
        <strain evidence="6">P421</strain>
    </source>
</reference>
<dbReference type="Proteomes" id="UP000697107">
    <property type="component" value="Unassembled WGS sequence"/>
</dbReference>
<organism evidence="7 8">
    <name type="scientific">Phytophthora cactorum</name>
    <dbReference type="NCBI Taxonomy" id="29920"/>
    <lineage>
        <taxon>Eukaryota</taxon>
        <taxon>Sar</taxon>
        <taxon>Stramenopiles</taxon>
        <taxon>Oomycota</taxon>
        <taxon>Peronosporomycetes</taxon>
        <taxon>Peronosporales</taxon>
        <taxon>Peronosporaceae</taxon>
        <taxon>Phytophthora</taxon>
    </lineage>
</organism>
<reference evidence="7 8" key="1">
    <citation type="submission" date="2018-01" db="EMBL/GenBank/DDBJ databases">
        <title>Draft genome of the strawberry crown rot pathogen Phytophthora cactorum.</title>
        <authorList>
            <person name="Armitage A.D."/>
            <person name="Lysoe E."/>
            <person name="Nellist C.F."/>
            <person name="Harrison R.J."/>
            <person name="Brurberg M.B."/>
        </authorList>
    </citation>
    <scope>NUCLEOTIDE SEQUENCE [LARGE SCALE GENOMIC DNA]</scope>
    <source>
        <strain evidence="7 8">10300</strain>
    </source>
</reference>
<sequence>MGDDDGGDVWEEDWNIGEMSDEDSDVEQEALPESVWSSIAKDNAGIKLMKTGGWEYDAAKFGGDPTYSDLYDGLHGPIQSVLSAVEDPLALLFYFMLLKL</sequence>
<dbReference type="EMBL" id="RCML01000192">
    <property type="protein sequence ID" value="KAG2986402.1"/>
    <property type="molecule type" value="Genomic_DNA"/>
</dbReference>
<dbReference type="Proteomes" id="UP000760860">
    <property type="component" value="Unassembled WGS sequence"/>
</dbReference>
<evidence type="ECO:0000256" key="1">
    <source>
        <dbReference type="SAM" id="MobiDB-lite"/>
    </source>
</evidence>
<dbReference type="VEuPathDB" id="FungiDB:PC110_g7903"/>
<dbReference type="Proteomes" id="UP000774804">
    <property type="component" value="Unassembled WGS sequence"/>
</dbReference>
<dbReference type="OrthoDB" id="125383at2759"/>
<protein>
    <submittedName>
        <fullName evidence="7">Uncharacterized protein</fullName>
    </submittedName>
</protein>
<evidence type="ECO:0000313" key="8">
    <source>
        <dbReference type="Proteomes" id="UP000251314"/>
    </source>
</evidence>
<dbReference type="Proteomes" id="UP000251314">
    <property type="component" value="Unassembled WGS sequence"/>
</dbReference>
<dbReference type="Proteomes" id="UP000735874">
    <property type="component" value="Unassembled WGS sequence"/>
</dbReference>
<dbReference type="EMBL" id="RCMK01000184">
    <property type="protein sequence ID" value="KAG2945401.1"/>
    <property type="molecule type" value="Genomic_DNA"/>
</dbReference>
<evidence type="ECO:0000313" key="3">
    <source>
        <dbReference type="EMBL" id="KAG2927246.1"/>
    </source>
</evidence>
<feature type="region of interest" description="Disordered" evidence="1">
    <location>
        <begin position="1"/>
        <end position="29"/>
    </location>
</feature>
<evidence type="ECO:0000313" key="2">
    <source>
        <dbReference type="EMBL" id="KAG2859818.1"/>
    </source>
</evidence>
<proteinExistence type="predicted"/>
<evidence type="ECO:0000313" key="7">
    <source>
        <dbReference type="EMBL" id="RAW35772.1"/>
    </source>
</evidence>
<comment type="caution">
    <text evidence="7">The sequence shown here is derived from an EMBL/GenBank/DDBJ whole genome shotgun (WGS) entry which is preliminary data.</text>
</comment>
<accession>A0A329SJN1</accession>
<dbReference type="AlphaFoldDB" id="A0A329SJN1"/>
<evidence type="ECO:0000313" key="5">
    <source>
        <dbReference type="EMBL" id="KAG2986402.1"/>
    </source>
</evidence>
<gene>
    <name evidence="7" type="ORF">PC110_g7903</name>
    <name evidence="2" type="ORF">PC113_g8588</name>
    <name evidence="3" type="ORF">PC115_g7617</name>
    <name evidence="4" type="ORF">PC117_g8483</name>
    <name evidence="5" type="ORF">PC118_g7833</name>
    <name evidence="6" type="ORF">PC129_g6020</name>
</gene>
<dbReference type="EMBL" id="RCMG01000204">
    <property type="protein sequence ID" value="KAG2859818.1"/>
    <property type="molecule type" value="Genomic_DNA"/>
</dbReference>
<evidence type="ECO:0000313" key="4">
    <source>
        <dbReference type="EMBL" id="KAG2945401.1"/>
    </source>
</evidence>
<dbReference type="Proteomes" id="UP000736787">
    <property type="component" value="Unassembled WGS sequence"/>
</dbReference>
<dbReference type="EMBL" id="RCMI01000187">
    <property type="protein sequence ID" value="KAG2927246.1"/>
    <property type="molecule type" value="Genomic_DNA"/>
</dbReference>
<keyword evidence="8" id="KW-1185">Reference proteome</keyword>
<evidence type="ECO:0000313" key="6">
    <source>
        <dbReference type="EMBL" id="KAG3223280.1"/>
    </source>
</evidence>
<dbReference type="EMBL" id="MJFZ01000158">
    <property type="protein sequence ID" value="RAW35772.1"/>
    <property type="molecule type" value="Genomic_DNA"/>
</dbReference>